<evidence type="ECO:0000313" key="2">
    <source>
        <dbReference type="Proteomes" id="UP000601361"/>
    </source>
</evidence>
<keyword evidence="2" id="KW-1185">Reference proteome</keyword>
<protein>
    <submittedName>
        <fullName evidence="1">Uncharacterized protein</fullName>
    </submittedName>
</protein>
<organism evidence="1 2">
    <name type="scientific">Hymenobacter glacieicola</name>
    <dbReference type="NCBI Taxonomy" id="1562124"/>
    <lineage>
        <taxon>Bacteria</taxon>
        <taxon>Pseudomonadati</taxon>
        <taxon>Bacteroidota</taxon>
        <taxon>Cytophagia</taxon>
        <taxon>Cytophagales</taxon>
        <taxon>Hymenobacteraceae</taxon>
        <taxon>Hymenobacter</taxon>
    </lineage>
</organism>
<comment type="caution">
    <text evidence="1">The sequence shown here is derived from an EMBL/GenBank/DDBJ whole genome shotgun (WGS) entry which is preliminary data.</text>
</comment>
<proteinExistence type="predicted"/>
<reference evidence="2" key="1">
    <citation type="journal article" date="2019" name="Int. J. Syst. Evol. Microbiol.">
        <title>The Global Catalogue of Microorganisms (GCM) 10K type strain sequencing project: providing services to taxonomists for standard genome sequencing and annotation.</title>
        <authorList>
            <consortium name="The Broad Institute Genomics Platform"/>
            <consortium name="The Broad Institute Genome Sequencing Center for Infectious Disease"/>
            <person name="Wu L."/>
            <person name="Ma J."/>
        </authorList>
    </citation>
    <scope>NUCLEOTIDE SEQUENCE [LARGE SCALE GENOMIC DNA]</scope>
    <source>
        <strain evidence="2">CGMCC 1.12990</strain>
    </source>
</reference>
<accession>A0ABQ1WJN4</accession>
<sequence>MESGCQLIKASAMRCDIGLAGAAGVVWAWVDREASSRPERKKRRESMGKE</sequence>
<gene>
    <name evidence="1" type="ORF">GCM10011378_06590</name>
</gene>
<dbReference type="EMBL" id="BMGS01000002">
    <property type="protein sequence ID" value="GGG32852.1"/>
    <property type="molecule type" value="Genomic_DNA"/>
</dbReference>
<evidence type="ECO:0000313" key="1">
    <source>
        <dbReference type="EMBL" id="GGG32852.1"/>
    </source>
</evidence>
<name>A0ABQ1WJN4_9BACT</name>
<dbReference type="Proteomes" id="UP000601361">
    <property type="component" value="Unassembled WGS sequence"/>
</dbReference>